<evidence type="ECO:0000256" key="2">
    <source>
        <dbReference type="ARBA" id="ARBA00022515"/>
    </source>
</evidence>
<dbReference type="RefSeq" id="WP_262503705.1">
    <property type="nucleotide sequence ID" value="NZ_BBQY01000049.1"/>
</dbReference>
<dbReference type="GO" id="GO:0008270">
    <property type="term" value="F:zinc ion binding"/>
    <property type="evidence" value="ECO:0007669"/>
    <property type="project" value="InterPro"/>
</dbReference>
<evidence type="ECO:0000256" key="7">
    <source>
        <dbReference type="SAM" id="MobiDB-lite"/>
    </source>
</evidence>
<dbReference type="GO" id="GO:1990077">
    <property type="term" value="C:primosome complex"/>
    <property type="evidence" value="ECO:0007669"/>
    <property type="project" value="UniProtKB-KW"/>
</dbReference>
<keyword evidence="6" id="KW-0804">Transcription</keyword>
<keyword evidence="2" id="KW-0639">Primosome</keyword>
<evidence type="ECO:0000313" key="10">
    <source>
        <dbReference type="EMBL" id="GBH32876.1"/>
    </source>
</evidence>
<gene>
    <name evidence="10" type="ORF">MBESOW_P4105</name>
</gene>
<feature type="region of interest" description="Disordered" evidence="7">
    <location>
        <begin position="401"/>
        <end position="443"/>
    </location>
</feature>
<dbReference type="InterPro" id="IPR034154">
    <property type="entry name" value="TOPRIM_DnaG/twinkle"/>
</dbReference>
<keyword evidence="11" id="KW-1185">Reference proteome</keyword>
<dbReference type="GO" id="GO:0000428">
    <property type="term" value="C:DNA-directed RNA polymerase complex"/>
    <property type="evidence" value="ECO:0007669"/>
    <property type="project" value="UniProtKB-KW"/>
</dbReference>
<keyword evidence="5" id="KW-0235">DNA replication</keyword>
<dbReference type="AlphaFoldDB" id="A0A401J879"/>
<evidence type="ECO:0000259" key="8">
    <source>
        <dbReference type="Pfam" id="PF13362"/>
    </source>
</evidence>
<keyword evidence="1" id="KW-0240">DNA-directed RNA polymerase</keyword>
<keyword evidence="4" id="KW-0548">Nucleotidyltransferase</keyword>
<comment type="caution">
    <text evidence="10">The sequence shown here is derived from an EMBL/GenBank/DDBJ whole genome shotgun (WGS) entry which is preliminary data.</text>
</comment>
<organism evidence="10 11">
    <name type="scientific">Sphingobium xenophagum</name>
    <dbReference type="NCBI Taxonomy" id="121428"/>
    <lineage>
        <taxon>Bacteria</taxon>
        <taxon>Pseudomonadati</taxon>
        <taxon>Pseudomonadota</taxon>
        <taxon>Alphaproteobacteria</taxon>
        <taxon>Sphingomonadales</taxon>
        <taxon>Sphingomonadaceae</taxon>
        <taxon>Sphingobium</taxon>
    </lineage>
</organism>
<dbReference type="InterPro" id="IPR036977">
    <property type="entry name" value="DNA_primase_Znf_CHC2"/>
</dbReference>
<evidence type="ECO:0000256" key="5">
    <source>
        <dbReference type="ARBA" id="ARBA00022705"/>
    </source>
</evidence>
<evidence type="ECO:0000256" key="4">
    <source>
        <dbReference type="ARBA" id="ARBA00022695"/>
    </source>
</evidence>
<evidence type="ECO:0000313" key="11">
    <source>
        <dbReference type="Proteomes" id="UP000290975"/>
    </source>
</evidence>
<protein>
    <submittedName>
        <fullName evidence="10">Uncharacterized protein</fullName>
    </submittedName>
</protein>
<dbReference type="GO" id="GO:0006269">
    <property type="term" value="P:DNA replication, synthesis of primer"/>
    <property type="evidence" value="ECO:0007669"/>
    <property type="project" value="UniProtKB-KW"/>
</dbReference>
<dbReference type="InterPro" id="IPR055570">
    <property type="entry name" value="DUF7146"/>
</dbReference>
<feature type="domain" description="DUF7146" evidence="9">
    <location>
        <begin position="223"/>
        <end position="322"/>
    </location>
</feature>
<dbReference type="InterPro" id="IPR006171">
    <property type="entry name" value="TOPRIM_dom"/>
</dbReference>
<dbReference type="GO" id="GO:0016779">
    <property type="term" value="F:nucleotidyltransferase activity"/>
    <property type="evidence" value="ECO:0007669"/>
    <property type="project" value="UniProtKB-KW"/>
</dbReference>
<name>A0A401J879_SPHXE</name>
<dbReference type="Proteomes" id="UP000290975">
    <property type="component" value="Unassembled WGS sequence"/>
</dbReference>
<evidence type="ECO:0000259" key="9">
    <source>
        <dbReference type="Pfam" id="PF23639"/>
    </source>
</evidence>
<dbReference type="Gene3D" id="3.90.580.10">
    <property type="entry name" value="Zinc finger, CHC2-type domain"/>
    <property type="match status" value="1"/>
</dbReference>
<reference evidence="10 11" key="1">
    <citation type="submission" date="2014-12" db="EMBL/GenBank/DDBJ databases">
        <title>Whole genome sequencing of Sphingobium xenophagum OW59.</title>
        <authorList>
            <person name="Ohta Y."/>
            <person name="Nishi S."/>
            <person name="Hatada Y."/>
        </authorList>
    </citation>
    <scope>NUCLEOTIDE SEQUENCE [LARGE SCALE GENOMIC DNA]</scope>
    <source>
        <strain evidence="10 11">OW59</strain>
    </source>
</reference>
<sequence length="443" mass="49164">MNALIVRLARHIFTCLRCRRDEALMGTIFAWLDDQEQADQDELLPKQQSQDRSAWYYDQSALSSDKTDMTARCAEHMPTLTRLFLLLRVPYAMQIDDMREPSRSAPAGFVAIYGEPWRSLRATGIDAMTVPIDRLVMEARAKLLVNRLGGRWASSGGLCLCPAHDDHHPSLSVRLGKTALLFKCFAGCHARDVLRAIARIDHQALTACHEPGHSTRDFQSGFRSQARDIWHASRPIADTPAQDYLQSRSITNLGEWLRFHPRTPLRTDTGLEFRPAMIAAVRDREEIVAIHRTFLDPRYSRLAADVQPARRLLGRPGHGAVMLAPATNILGLAEGIETALSAMSFLEIPVWATLGSERLHSIAIPASVKRLIILPDNDRAGKIAAMRALAAYRGAGRPVRHIRPPSGYNDWNDVQQAREGGGLDDVAQEDPMGGSLAPGDPSR</sequence>
<evidence type="ECO:0000256" key="1">
    <source>
        <dbReference type="ARBA" id="ARBA00022478"/>
    </source>
</evidence>
<keyword evidence="3" id="KW-0808">Transferase</keyword>
<proteinExistence type="predicted"/>
<dbReference type="Pfam" id="PF13362">
    <property type="entry name" value="Toprim_3"/>
    <property type="match status" value="1"/>
</dbReference>
<dbReference type="GO" id="GO:0003677">
    <property type="term" value="F:DNA binding"/>
    <property type="evidence" value="ECO:0007669"/>
    <property type="project" value="InterPro"/>
</dbReference>
<evidence type="ECO:0000256" key="3">
    <source>
        <dbReference type="ARBA" id="ARBA00022679"/>
    </source>
</evidence>
<dbReference type="Pfam" id="PF23639">
    <property type="entry name" value="DUF7146"/>
    <property type="match status" value="1"/>
</dbReference>
<dbReference type="Gene3D" id="3.40.1360.10">
    <property type="match status" value="1"/>
</dbReference>
<evidence type="ECO:0000256" key="6">
    <source>
        <dbReference type="ARBA" id="ARBA00023163"/>
    </source>
</evidence>
<feature type="domain" description="Toprim" evidence="8">
    <location>
        <begin position="330"/>
        <end position="417"/>
    </location>
</feature>
<accession>A0A401J879</accession>
<dbReference type="CDD" id="cd01029">
    <property type="entry name" value="TOPRIM_primases"/>
    <property type="match status" value="1"/>
</dbReference>
<dbReference type="EMBL" id="BBQY01000049">
    <property type="protein sequence ID" value="GBH32876.1"/>
    <property type="molecule type" value="Genomic_DNA"/>
</dbReference>